<dbReference type="GO" id="GO:0043565">
    <property type="term" value="F:sequence-specific DNA binding"/>
    <property type="evidence" value="ECO:0007669"/>
    <property type="project" value="TreeGrafter"/>
</dbReference>
<dbReference type="Proteomes" id="UP000799444">
    <property type="component" value="Unassembled WGS sequence"/>
</dbReference>
<dbReference type="Pfam" id="PF00096">
    <property type="entry name" value="zf-C2H2"/>
    <property type="match status" value="2"/>
</dbReference>
<organism evidence="8 9">
    <name type="scientific">Polyplosphaeria fusca</name>
    <dbReference type="NCBI Taxonomy" id="682080"/>
    <lineage>
        <taxon>Eukaryota</taxon>
        <taxon>Fungi</taxon>
        <taxon>Dikarya</taxon>
        <taxon>Ascomycota</taxon>
        <taxon>Pezizomycotina</taxon>
        <taxon>Dothideomycetes</taxon>
        <taxon>Pleosporomycetidae</taxon>
        <taxon>Pleosporales</taxon>
        <taxon>Tetraplosphaeriaceae</taxon>
        <taxon>Polyplosphaeria</taxon>
    </lineage>
</organism>
<evidence type="ECO:0000259" key="7">
    <source>
        <dbReference type="PROSITE" id="PS50157"/>
    </source>
</evidence>
<evidence type="ECO:0000256" key="3">
    <source>
        <dbReference type="ARBA" id="ARBA00022771"/>
    </source>
</evidence>
<dbReference type="SMART" id="SM00355">
    <property type="entry name" value="ZnF_C2H2"/>
    <property type="match status" value="3"/>
</dbReference>
<keyword evidence="1" id="KW-0479">Metal-binding</keyword>
<feature type="domain" description="C2H2-type" evidence="7">
    <location>
        <begin position="273"/>
        <end position="302"/>
    </location>
</feature>
<keyword evidence="3 5" id="KW-0863">Zinc-finger</keyword>
<dbReference type="GO" id="GO:0000981">
    <property type="term" value="F:DNA-binding transcription factor activity, RNA polymerase II-specific"/>
    <property type="evidence" value="ECO:0007669"/>
    <property type="project" value="TreeGrafter"/>
</dbReference>
<gene>
    <name evidence="8" type="ORF">EJ04DRAFT_249236</name>
</gene>
<keyword evidence="2" id="KW-0677">Repeat</keyword>
<feature type="domain" description="C2H2-type" evidence="7">
    <location>
        <begin position="304"/>
        <end position="327"/>
    </location>
</feature>
<sequence>MRQDWQSGASLWPQEKGGEAEPSFCGPPTEYRSERSPVLDPDTLNDFFAFSLEPLELSTCLLSTSQPSYVRSCLGTDQGNEFSSLGGDEHFIGSPRSLLFSDQYFAPLSNQLSSEHAEDLFHSGDFSQSRPYTSQQNSFNPGPYLLDATQPEDDVRTVTSRSIPGSLSGTQSSTTVSTCSKTNESFSCLSEMLSLLYPESGPYLDLSKWTGLPLDHKLSPIEAGSSNPERNVPRKVLPKSEAQAAQPEGDQSGEETQGPVSNTYNLPSFSEAYACTDSNCHRSFRRPSDLRKHEIIHSDESGRHRCDLCPSHFYYAKDLSRHRRSLHRQFCSSDAHTCTICGREFVRRDKLIRHKKARHLA</sequence>
<dbReference type="AlphaFoldDB" id="A0A9P4V3G5"/>
<feature type="domain" description="C2H2-type" evidence="7">
    <location>
        <begin position="336"/>
        <end position="361"/>
    </location>
</feature>
<evidence type="ECO:0000256" key="1">
    <source>
        <dbReference type="ARBA" id="ARBA00022723"/>
    </source>
</evidence>
<dbReference type="Gene3D" id="3.30.160.60">
    <property type="entry name" value="Classic Zinc Finger"/>
    <property type="match status" value="2"/>
</dbReference>
<keyword evidence="4" id="KW-0862">Zinc</keyword>
<reference evidence="8" key="1">
    <citation type="journal article" date="2020" name="Stud. Mycol.">
        <title>101 Dothideomycetes genomes: a test case for predicting lifestyles and emergence of pathogens.</title>
        <authorList>
            <person name="Haridas S."/>
            <person name="Albert R."/>
            <person name="Binder M."/>
            <person name="Bloem J."/>
            <person name="Labutti K."/>
            <person name="Salamov A."/>
            <person name="Andreopoulos B."/>
            <person name="Baker S."/>
            <person name="Barry K."/>
            <person name="Bills G."/>
            <person name="Bluhm B."/>
            <person name="Cannon C."/>
            <person name="Castanera R."/>
            <person name="Culley D."/>
            <person name="Daum C."/>
            <person name="Ezra D."/>
            <person name="Gonzalez J."/>
            <person name="Henrissat B."/>
            <person name="Kuo A."/>
            <person name="Liang C."/>
            <person name="Lipzen A."/>
            <person name="Lutzoni F."/>
            <person name="Magnuson J."/>
            <person name="Mondo S."/>
            <person name="Nolan M."/>
            <person name="Ohm R."/>
            <person name="Pangilinan J."/>
            <person name="Park H.-J."/>
            <person name="Ramirez L."/>
            <person name="Alfaro M."/>
            <person name="Sun H."/>
            <person name="Tritt A."/>
            <person name="Yoshinaga Y."/>
            <person name="Zwiers L.-H."/>
            <person name="Turgeon B."/>
            <person name="Goodwin S."/>
            <person name="Spatafora J."/>
            <person name="Crous P."/>
            <person name="Grigoriev I."/>
        </authorList>
    </citation>
    <scope>NUCLEOTIDE SEQUENCE</scope>
    <source>
        <strain evidence="8">CBS 125425</strain>
    </source>
</reference>
<evidence type="ECO:0000256" key="4">
    <source>
        <dbReference type="ARBA" id="ARBA00022833"/>
    </source>
</evidence>
<feature type="compositionally biased region" description="Polar residues" evidence="6">
    <location>
        <begin position="254"/>
        <end position="263"/>
    </location>
</feature>
<dbReference type="PROSITE" id="PS50157">
    <property type="entry name" value="ZINC_FINGER_C2H2_2"/>
    <property type="match status" value="3"/>
</dbReference>
<comment type="caution">
    <text evidence="8">The sequence shown here is derived from an EMBL/GenBank/DDBJ whole genome shotgun (WGS) entry which is preliminary data.</text>
</comment>
<dbReference type="OrthoDB" id="8922241at2759"/>
<dbReference type="InterPro" id="IPR036236">
    <property type="entry name" value="Znf_C2H2_sf"/>
</dbReference>
<evidence type="ECO:0000313" key="8">
    <source>
        <dbReference type="EMBL" id="KAF2734295.1"/>
    </source>
</evidence>
<proteinExistence type="predicted"/>
<evidence type="ECO:0000313" key="9">
    <source>
        <dbReference type="Proteomes" id="UP000799444"/>
    </source>
</evidence>
<dbReference type="PROSITE" id="PS00028">
    <property type="entry name" value="ZINC_FINGER_C2H2_1"/>
    <property type="match status" value="3"/>
</dbReference>
<feature type="region of interest" description="Disordered" evidence="6">
    <location>
        <begin position="1"/>
        <end position="37"/>
    </location>
</feature>
<evidence type="ECO:0000256" key="5">
    <source>
        <dbReference type="PROSITE-ProRule" id="PRU00042"/>
    </source>
</evidence>
<accession>A0A9P4V3G5</accession>
<evidence type="ECO:0000256" key="6">
    <source>
        <dbReference type="SAM" id="MobiDB-lite"/>
    </source>
</evidence>
<dbReference type="PANTHER" id="PTHR24408:SF58">
    <property type="entry name" value="TRANSCRIPTION FACTOR (TFIIIA), PUTATIVE (AFU_ORTHOLOGUE AFUA_1G05150)-RELATED"/>
    <property type="match status" value="1"/>
</dbReference>
<dbReference type="GO" id="GO:0005634">
    <property type="term" value="C:nucleus"/>
    <property type="evidence" value="ECO:0007669"/>
    <property type="project" value="TreeGrafter"/>
</dbReference>
<dbReference type="PANTHER" id="PTHR24408">
    <property type="entry name" value="ZINC FINGER PROTEIN"/>
    <property type="match status" value="1"/>
</dbReference>
<dbReference type="EMBL" id="ML996150">
    <property type="protein sequence ID" value="KAF2734295.1"/>
    <property type="molecule type" value="Genomic_DNA"/>
</dbReference>
<feature type="compositionally biased region" description="Polar residues" evidence="6">
    <location>
        <begin position="125"/>
        <end position="140"/>
    </location>
</feature>
<keyword evidence="9" id="KW-1185">Reference proteome</keyword>
<name>A0A9P4V3G5_9PLEO</name>
<dbReference type="InterPro" id="IPR013087">
    <property type="entry name" value="Znf_C2H2_type"/>
</dbReference>
<feature type="region of interest" description="Disordered" evidence="6">
    <location>
        <begin position="238"/>
        <end position="263"/>
    </location>
</feature>
<feature type="region of interest" description="Disordered" evidence="6">
    <location>
        <begin position="124"/>
        <end position="178"/>
    </location>
</feature>
<feature type="compositionally biased region" description="Polar residues" evidence="6">
    <location>
        <begin position="157"/>
        <end position="178"/>
    </location>
</feature>
<evidence type="ECO:0000256" key="2">
    <source>
        <dbReference type="ARBA" id="ARBA00022737"/>
    </source>
</evidence>
<dbReference type="SUPFAM" id="SSF57667">
    <property type="entry name" value="beta-beta-alpha zinc fingers"/>
    <property type="match status" value="2"/>
</dbReference>
<protein>
    <recommendedName>
        <fullName evidence="7">C2H2-type domain-containing protein</fullName>
    </recommendedName>
</protein>
<dbReference type="GO" id="GO:0008270">
    <property type="term" value="F:zinc ion binding"/>
    <property type="evidence" value="ECO:0007669"/>
    <property type="project" value="UniProtKB-KW"/>
</dbReference>